<organism evidence="2 3">
    <name type="scientific">Clostridium kluyveri</name>
    <dbReference type="NCBI Taxonomy" id="1534"/>
    <lineage>
        <taxon>Bacteria</taxon>
        <taxon>Bacillati</taxon>
        <taxon>Bacillota</taxon>
        <taxon>Clostridia</taxon>
        <taxon>Eubacteriales</taxon>
        <taxon>Clostridiaceae</taxon>
        <taxon>Clostridium</taxon>
    </lineage>
</organism>
<dbReference type="EMBL" id="CP018335">
    <property type="protein sequence ID" value="APM38117.1"/>
    <property type="molecule type" value="Genomic_DNA"/>
</dbReference>
<dbReference type="SUPFAM" id="SSF50475">
    <property type="entry name" value="FMN-binding split barrel"/>
    <property type="match status" value="1"/>
</dbReference>
<dbReference type="AlphaFoldDB" id="A0A1L5F572"/>
<reference evidence="2 3" key="1">
    <citation type="submission" date="2016-12" db="EMBL/GenBank/DDBJ databases">
        <title>Complete genome sequence of Clostridium kluyveri JZZ isolated from the pit mud of a Chinese flavor liquor-making factory.</title>
        <authorList>
            <person name="Wang Y."/>
        </authorList>
    </citation>
    <scope>NUCLEOTIDE SEQUENCE [LARGE SCALE GENOMIC DNA]</scope>
    <source>
        <strain evidence="2 3">JZZ</strain>
    </source>
</reference>
<dbReference type="InterPro" id="IPR052917">
    <property type="entry name" value="Stress-Dev_Protein"/>
</dbReference>
<dbReference type="Pfam" id="PF01243">
    <property type="entry name" value="PNPOx_N"/>
    <property type="match status" value="1"/>
</dbReference>
<dbReference type="PANTHER" id="PTHR34818:SF1">
    <property type="entry name" value="PROTEIN BLI-3"/>
    <property type="match status" value="1"/>
</dbReference>
<evidence type="ECO:0000259" key="1">
    <source>
        <dbReference type="Pfam" id="PF01243"/>
    </source>
</evidence>
<evidence type="ECO:0000313" key="3">
    <source>
        <dbReference type="Proteomes" id="UP000184604"/>
    </source>
</evidence>
<protein>
    <submittedName>
        <fullName evidence="2">Pyridoxamine 5'-phosphate oxidase</fullName>
    </submittedName>
</protein>
<gene>
    <name evidence="2" type="ORF">BS101_04880</name>
</gene>
<dbReference type="Proteomes" id="UP000184604">
    <property type="component" value="Chromosome"/>
</dbReference>
<dbReference type="InterPro" id="IPR012349">
    <property type="entry name" value="Split_barrel_FMN-bd"/>
</dbReference>
<dbReference type="OrthoDB" id="9792542at2"/>
<name>A0A1L5F572_CLOKL</name>
<dbReference type="PANTHER" id="PTHR34818">
    <property type="entry name" value="PROTEIN BLI-3"/>
    <property type="match status" value="1"/>
</dbReference>
<dbReference type="RefSeq" id="WP_073537806.1">
    <property type="nucleotide sequence ID" value="NZ_CP018335.1"/>
</dbReference>
<feature type="domain" description="Pyridoxamine 5'-phosphate oxidase N-terminal" evidence="1">
    <location>
        <begin position="2"/>
        <end position="92"/>
    </location>
</feature>
<accession>A0A1L5F572</accession>
<proteinExistence type="predicted"/>
<evidence type="ECO:0000313" key="2">
    <source>
        <dbReference type="EMBL" id="APM38117.1"/>
    </source>
</evidence>
<dbReference type="InterPro" id="IPR011576">
    <property type="entry name" value="Pyridox_Oxase_N"/>
</dbReference>
<dbReference type="Gene3D" id="2.30.110.10">
    <property type="entry name" value="Electron Transport, Fmn-binding Protein, Chain A"/>
    <property type="match status" value="1"/>
</dbReference>
<sequence length="133" mass="15285">MEEVIKIFKENGYGFLATVEDGKPRVRPFGFMFYENGKLYFCTSNTKKVYKQLIETPYVEYSATSKDMVTARINGEIVFTEDIDKKQKVLDSSELVKSLYKSTDNPIFKVFYIEHGAASISHLTGEPPKEIKF</sequence>